<dbReference type="InterPro" id="IPR043359">
    <property type="entry name" value="GLI-like"/>
</dbReference>
<evidence type="ECO:0000256" key="8">
    <source>
        <dbReference type="SAM" id="MobiDB-lite"/>
    </source>
</evidence>
<evidence type="ECO:0000256" key="4">
    <source>
        <dbReference type="ARBA" id="ARBA00022771"/>
    </source>
</evidence>
<dbReference type="InterPro" id="IPR036236">
    <property type="entry name" value="Znf_C2H2_sf"/>
</dbReference>
<dbReference type="SMART" id="SM00355">
    <property type="entry name" value="ZnF_C2H2"/>
    <property type="match status" value="2"/>
</dbReference>
<dbReference type="Gene3D" id="3.30.160.60">
    <property type="entry name" value="Classic Zinc Finger"/>
    <property type="match status" value="2"/>
</dbReference>
<evidence type="ECO:0000256" key="1">
    <source>
        <dbReference type="ARBA" id="ARBA00004123"/>
    </source>
</evidence>
<protein>
    <recommendedName>
        <fullName evidence="9">C2H2-type domain-containing protein</fullName>
    </recommendedName>
</protein>
<dbReference type="HOGENOM" id="CLU_872434_0_0_1"/>
<evidence type="ECO:0000313" key="10">
    <source>
        <dbReference type="EnsemblMetazoa" id="SMAR013860-PA"/>
    </source>
</evidence>
<dbReference type="PANTHER" id="PTHR45718:SF4">
    <property type="entry name" value="TRANSCRIPTIONAL ACTIVATOR CUBITUS INTERRUPTUS"/>
    <property type="match status" value="1"/>
</dbReference>
<evidence type="ECO:0000313" key="11">
    <source>
        <dbReference type="Proteomes" id="UP000014500"/>
    </source>
</evidence>
<keyword evidence="5" id="KW-0862">Zinc</keyword>
<dbReference type="EnsemblMetazoa" id="SMAR013860-RA">
    <property type="protein sequence ID" value="SMAR013860-PA"/>
    <property type="gene ID" value="SMAR013860"/>
</dbReference>
<feature type="compositionally biased region" description="Basic and acidic residues" evidence="8">
    <location>
        <begin position="194"/>
        <end position="203"/>
    </location>
</feature>
<sequence length="319" mass="35621">MTSPPLYCHIDLNDSEHKNLIYFVFCIIRHCGSRLTSPRSAGRQGRKRALSNSPYSDSFDINSMIRFSPNSLVSIMNGSRSSSTSGSYGHLSAGTLSPALNIHPPVGAAHLQQLQHLMRQNSLPGSPFLTHGGLMHQSPGLTPQQSLLMAQAQMPTILHPLGPSKLDSGIGLTKDSSANVSSTMDSLAKLNAESKRTKIKKEPSSMSSVGTPSVVDDKDFNDPMKDEPGDFIETNCHWRDCAKEFNTQGELVKHINNDHIHANKKSFVCRWRECQRDEKPFKAQYMLVVHMRRHTGEKPHKCTRYYLQRLLCLTQLNLL</sequence>
<feature type="domain" description="C2H2-type" evidence="9">
    <location>
        <begin position="234"/>
        <end position="266"/>
    </location>
</feature>
<dbReference type="FunFam" id="3.30.160.60:FF:000068">
    <property type="entry name" value="GLI family zinc finger 3"/>
    <property type="match status" value="1"/>
</dbReference>
<proteinExistence type="predicted"/>
<comment type="subcellular location">
    <subcellularLocation>
        <location evidence="1">Nucleus</location>
    </subcellularLocation>
</comment>
<evidence type="ECO:0000259" key="9">
    <source>
        <dbReference type="PROSITE" id="PS50157"/>
    </source>
</evidence>
<dbReference type="GO" id="GO:0140297">
    <property type="term" value="F:DNA-binding transcription factor binding"/>
    <property type="evidence" value="ECO:0007669"/>
    <property type="project" value="UniProtKB-ARBA"/>
</dbReference>
<dbReference type="PANTHER" id="PTHR45718">
    <property type="entry name" value="TRANSCRIPTIONAL ACTIVATOR CUBITUS INTERRUPTUS"/>
    <property type="match status" value="1"/>
</dbReference>
<dbReference type="Proteomes" id="UP000014500">
    <property type="component" value="Unassembled WGS sequence"/>
</dbReference>
<dbReference type="GO" id="GO:0005634">
    <property type="term" value="C:nucleus"/>
    <property type="evidence" value="ECO:0007669"/>
    <property type="project" value="UniProtKB-SubCell"/>
</dbReference>
<dbReference type="AlphaFoldDB" id="T1JJ29"/>
<reference evidence="11" key="1">
    <citation type="submission" date="2011-05" db="EMBL/GenBank/DDBJ databases">
        <authorList>
            <person name="Richards S.R."/>
            <person name="Qu J."/>
            <person name="Jiang H."/>
            <person name="Jhangiani S.N."/>
            <person name="Agravi P."/>
            <person name="Goodspeed R."/>
            <person name="Gross S."/>
            <person name="Mandapat C."/>
            <person name="Jackson L."/>
            <person name="Mathew T."/>
            <person name="Pu L."/>
            <person name="Thornton R."/>
            <person name="Saada N."/>
            <person name="Wilczek-Boney K.B."/>
            <person name="Lee S."/>
            <person name="Kovar C."/>
            <person name="Wu Y."/>
            <person name="Scherer S.E."/>
            <person name="Worley K.C."/>
            <person name="Muzny D.M."/>
            <person name="Gibbs R."/>
        </authorList>
    </citation>
    <scope>NUCLEOTIDE SEQUENCE</scope>
    <source>
        <strain evidence="11">Brora</strain>
    </source>
</reference>
<dbReference type="FunFam" id="3.30.160.60:FF:000031">
    <property type="entry name" value="GLI family zinc finger 3"/>
    <property type="match status" value="1"/>
</dbReference>
<dbReference type="PROSITE" id="PS50157">
    <property type="entry name" value="ZINC_FINGER_C2H2_2"/>
    <property type="match status" value="2"/>
</dbReference>
<dbReference type="InterPro" id="IPR056436">
    <property type="entry name" value="Znf-C2H2_ZIC1-5/GLI1-3-like"/>
</dbReference>
<evidence type="ECO:0000256" key="3">
    <source>
        <dbReference type="ARBA" id="ARBA00022737"/>
    </source>
</evidence>
<dbReference type="GO" id="GO:0000978">
    <property type="term" value="F:RNA polymerase II cis-regulatory region sequence-specific DNA binding"/>
    <property type="evidence" value="ECO:0007669"/>
    <property type="project" value="TreeGrafter"/>
</dbReference>
<dbReference type="GO" id="GO:0000981">
    <property type="term" value="F:DNA-binding transcription factor activity, RNA polymerase II-specific"/>
    <property type="evidence" value="ECO:0007669"/>
    <property type="project" value="TreeGrafter"/>
</dbReference>
<keyword evidence="11" id="KW-1185">Reference proteome</keyword>
<feature type="region of interest" description="Disordered" evidence="8">
    <location>
        <begin position="194"/>
        <end position="221"/>
    </location>
</feature>
<keyword evidence="6" id="KW-0539">Nucleus</keyword>
<keyword evidence="2" id="KW-0479">Metal-binding</keyword>
<dbReference type="PROSITE" id="PS00028">
    <property type="entry name" value="ZINC_FINGER_C2H2_1"/>
    <property type="match status" value="1"/>
</dbReference>
<keyword evidence="3" id="KW-0677">Repeat</keyword>
<name>T1JJ29_STRMM</name>
<dbReference type="Pfam" id="PF23561">
    <property type="entry name" value="zf-C2H2_15"/>
    <property type="match status" value="1"/>
</dbReference>
<dbReference type="STRING" id="126957.T1JJ29"/>
<feature type="domain" description="C2H2-type" evidence="9">
    <location>
        <begin position="272"/>
        <end position="299"/>
    </location>
</feature>
<dbReference type="EMBL" id="JH430223">
    <property type="status" value="NOT_ANNOTATED_CDS"/>
    <property type="molecule type" value="Genomic_DNA"/>
</dbReference>
<dbReference type="SUPFAM" id="SSF57667">
    <property type="entry name" value="beta-beta-alpha zinc fingers"/>
    <property type="match status" value="2"/>
</dbReference>
<evidence type="ECO:0000256" key="7">
    <source>
        <dbReference type="PROSITE-ProRule" id="PRU00042"/>
    </source>
</evidence>
<evidence type="ECO:0000256" key="2">
    <source>
        <dbReference type="ARBA" id="ARBA00022723"/>
    </source>
</evidence>
<evidence type="ECO:0000256" key="6">
    <source>
        <dbReference type="ARBA" id="ARBA00023242"/>
    </source>
</evidence>
<accession>T1JJ29</accession>
<dbReference type="GO" id="GO:0008270">
    <property type="term" value="F:zinc ion binding"/>
    <property type="evidence" value="ECO:0007669"/>
    <property type="project" value="UniProtKB-KW"/>
</dbReference>
<evidence type="ECO:0000256" key="5">
    <source>
        <dbReference type="ARBA" id="ARBA00022833"/>
    </source>
</evidence>
<organism evidence="10 11">
    <name type="scientific">Strigamia maritima</name>
    <name type="common">European centipede</name>
    <name type="synonym">Geophilus maritimus</name>
    <dbReference type="NCBI Taxonomy" id="126957"/>
    <lineage>
        <taxon>Eukaryota</taxon>
        <taxon>Metazoa</taxon>
        <taxon>Ecdysozoa</taxon>
        <taxon>Arthropoda</taxon>
        <taxon>Myriapoda</taxon>
        <taxon>Chilopoda</taxon>
        <taxon>Pleurostigmophora</taxon>
        <taxon>Geophilomorpha</taxon>
        <taxon>Linotaeniidae</taxon>
        <taxon>Strigamia</taxon>
    </lineage>
</organism>
<reference evidence="10" key="2">
    <citation type="submission" date="2015-02" db="UniProtKB">
        <authorList>
            <consortium name="EnsemblMetazoa"/>
        </authorList>
    </citation>
    <scope>IDENTIFICATION</scope>
</reference>
<keyword evidence="4 7" id="KW-0863">Zinc-finger</keyword>
<dbReference type="InterPro" id="IPR013087">
    <property type="entry name" value="Znf_C2H2_type"/>
</dbReference>
<dbReference type="eggNOG" id="KOG1721">
    <property type="taxonomic scope" value="Eukaryota"/>
</dbReference>